<dbReference type="InterPro" id="IPR050832">
    <property type="entry name" value="Bact_Acetyltransf"/>
</dbReference>
<gene>
    <name evidence="3" type="ORF">BAY60_11045</name>
</gene>
<dbReference type="SUPFAM" id="SSF55729">
    <property type="entry name" value="Acyl-CoA N-acyltransferases (Nat)"/>
    <property type="match status" value="1"/>
</dbReference>
<dbReference type="PANTHER" id="PTHR43877">
    <property type="entry name" value="AMINOALKYLPHOSPHONATE N-ACETYLTRANSFERASE-RELATED-RELATED"/>
    <property type="match status" value="1"/>
</dbReference>
<evidence type="ECO:0000256" key="2">
    <source>
        <dbReference type="ARBA" id="ARBA00023315"/>
    </source>
</evidence>
<name>A0A2V4AYQ0_9PSEU</name>
<dbReference type="GO" id="GO:0016747">
    <property type="term" value="F:acyltransferase activity, transferring groups other than amino-acyl groups"/>
    <property type="evidence" value="ECO:0007669"/>
    <property type="project" value="InterPro"/>
</dbReference>
<dbReference type="InterPro" id="IPR016181">
    <property type="entry name" value="Acyl_CoA_acyltransferase"/>
</dbReference>
<dbReference type="CDD" id="cd04301">
    <property type="entry name" value="NAT_SF"/>
    <property type="match status" value="1"/>
</dbReference>
<evidence type="ECO:0000256" key="1">
    <source>
        <dbReference type="ARBA" id="ARBA00022679"/>
    </source>
</evidence>
<dbReference type="PANTHER" id="PTHR43877:SF2">
    <property type="entry name" value="AMINOALKYLPHOSPHONATE N-ACETYLTRANSFERASE-RELATED"/>
    <property type="match status" value="1"/>
</dbReference>
<accession>A0A2V4AYQ0</accession>
<dbReference type="AlphaFoldDB" id="A0A2V4AYQ0"/>
<sequence length="174" mass="18990">MADSEVTEVAEVTDIRVRPAEPGELEQLGELTYAAYADDCLLDHEPYGDELRAAARRAEHAELLAAVDADGRLLGTVTVVLPGTPYAELAREGELEFRMLAVARHARGRGVGAALTRAVLDRARALGAARVVLCSMRTMRAAHRLYERLGFARVPERDWTPVPGITLIAFARDL</sequence>
<dbReference type="Gene3D" id="3.40.630.30">
    <property type="match status" value="1"/>
</dbReference>
<keyword evidence="1 3" id="KW-0808">Transferase</keyword>
<dbReference type="PROSITE" id="PS51186">
    <property type="entry name" value="GNAT"/>
    <property type="match status" value="1"/>
</dbReference>
<dbReference type="EMBL" id="MASW01000002">
    <property type="protein sequence ID" value="PXY27024.1"/>
    <property type="molecule type" value="Genomic_DNA"/>
</dbReference>
<organism evidence="3 4">
    <name type="scientific">Prauserella muralis</name>
    <dbReference type="NCBI Taxonomy" id="588067"/>
    <lineage>
        <taxon>Bacteria</taxon>
        <taxon>Bacillati</taxon>
        <taxon>Actinomycetota</taxon>
        <taxon>Actinomycetes</taxon>
        <taxon>Pseudonocardiales</taxon>
        <taxon>Pseudonocardiaceae</taxon>
        <taxon>Prauserella</taxon>
    </lineage>
</organism>
<keyword evidence="4" id="KW-1185">Reference proteome</keyword>
<comment type="caution">
    <text evidence="3">The sequence shown here is derived from an EMBL/GenBank/DDBJ whole genome shotgun (WGS) entry which is preliminary data.</text>
</comment>
<evidence type="ECO:0000313" key="4">
    <source>
        <dbReference type="Proteomes" id="UP000249915"/>
    </source>
</evidence>
<reference evidence="3 4" key="1">
    <citation type="submission" date="2016-07" db="EMBL/GenBank/DDBJ databases">
        <title>Draft genome sequence of Prauserella muralis DSM 45305, isolated from a mould-covered wall in an indoor environment.</title>
        <authorList>
            <person name="Ruckert C."/>
            <person name="Albersmeier A."/>
            <person name="Jiang C.-L."/>
            <person name="Jiang Y."/>
            <person name="Kalinowski J."/>
            <person name="Schneider O."/>
            <person name="Winkler A."/>
            <person name="Zotchev S.B."/>
        </authorList>
    </citation>
    <scope>NUCLEOTIDE SEQUENCE [LARGE SCALE GENOMIC DNA]</scope>
    <source>
        <strain evidence="3 4">DSM 45305</strain>
    </source>
</reference>
<dbReference type="OrthoDB" id="273614at2"/>
<dbReference type="InterPro" id="IPR000182">
    <property type="entry name" value="GNAT_dom"/>
</dbReference>
<dbReference type="Pfam" id="PF00583">
    <property type="entry name" value="Acetyltransf_1"/>
    <property type="match status" value="1"/>
</dbReference>
<dbReference type="RefSeq" id="WP_112281027.1">
    <property type="nucleotide sequence ID" value="NZ_MASW01000002.1"/>
</dbReference>
<dbReference type="Proteomes" id="UP000249915">
    <property type="component" value="Unassembled WGS sequence"/>
</dbReference>
<keyword evidence="2" id="KW-0012">Acyltransferase</keyword>
<protein>
    <submittedName>
        <fullName evidence="3">Acetyltransferase</fullName>
    </submittedName>
</protein>
<evidence type="ECO:0000313" key="3">
    <source>
        <dbReference type="EMBL" id="PXY27024.1"/>
    </source>
</evidence>
<proteinExistence type="predicted"/>